<organism evidence="1 2">
    <name type="scientific">Pseudofulvibacter geojedonensis</name>
    <dbReference type="NCBI Taxonomy" id="1123758"/>
    <lineage>
        <taxon>Bacteria</taxon>
        <taxon>Pseudomonadati</taxon>
        <taxon>Bacteroidota</taxon>
        <taxon>Flavobacteriia</taxon>
        <taxon>Flavobacteriales</taxon>
        <taxon>Flavobacteriaceae</taxon>
        <taxon>Pseudofulvibacter</taxon>
    </lineage>
</organism>
<proteinExistence type="predicted"/>
<evidence type="ECO:0000313" key="2">
    <source>
        <dbReference type="Proteomes" id="UP001596997"/>
    </source>
</evidence>
<gene>
    <name evidence="1" type="ORF">ACFQ1O_04360</name>
</gene>
<dbReference type="EMBL" id="JBHTJM010000005">
    <property type="protein sequence ID" value="MFD0963238.1"/>
    <property type="molecule type" value="Genomic_DNA"/>
</dbReference>
<sequence>MIFKIITSVTIASEITILMTLYEFNLLNESDQCQTVWDNGTYLDVVTQDGIKMVLYAIDKFFVEVHYDSESNKIVGLKSFKHGQILDKYSGDITF</sequence>
<dbReference type="Proteomes" id="UP001596997">
    <property type="component" value="Unassembled WGS sequence"/>
</dbReference>
<comment type="caution">
    <text evidence="1">The sequence shown here is derived from an EMBL/GenBank/DDBJ whole genome shotgun (WGS) entry which is preliminary data.</text>
</comment>
<protein>
    <submittedName>
        <fullName evidence="1">Uncharacterized protein</fullName>
    </submittedName>
</protein>
<evidence type="ECO:0000313" key="1">
    <source>
        <dbReference type="EMBL" id="MFD0963238.1"/>
    </source>
</evidence>
<name>A0ABW3I0C8_9FLAO</name>
<keyword evidence="2" id="KW-1185">Reference proteome</keyword>
<accession>A0ABW3I0C8</accession>
<reference evidence="2" key="1">
    <citation type="journal article" date="2019" name="Int. J. Syst. Evol. Microbiol.">
        <title>The Global Catalogue of Microorganisms (GCM) 10K type strain sequencing project: providing services to taxonomists for standard genome sequencing and annotation.</title>
        <authorList>
            <consortium name="The Broad Institute Genomics Platform"/>
            <consortium name="The Broad Institute Genome Sequencing Center for Infectious Disease"/>
            <person name="Wu L."/>
            <person name="Ma J."/>
        </authorList>
    </citation>
    <scope>NUCLEOTIDE SEQUENCE [LARGE SCALE GENOMIC DNA]</scope>
    <source>
        <strain evidence="2">CCUG 62114</strain>
    </source>
</reference>